<name>A0ABQ5FG38_9ASTR</name>
<proteinExistence type="predicted"/>
<accession>A0ABQ5FG38</accession>
<organism evidence="1 2">
    <name type="scientific">Tanacetum coccineum</name>
    <dbReference type="NCBI Taxonomy" id="301880"/>
    <lineage>
        <taxon>Eukaryota</taxon>
        <taxon>Viridiplantae</taxon>
        <taxon>Streptophyta</taxon>
        <taxon>Embryophyta</taxon>
        <taxon>Tracheophyta</taxon>
        <taxon>Spermatophyta</taxon>
        <taxon>Magnoliopsida</taxon>
        <taxon>eudicotyledons</taxon>
        <taxon>Gunneridae</taxon>
        <taxon>Pentapetalae</taxon>
        <taxon>asterids</taxon>
        <taxon>campanulids</taxon>
        <taxon>Asterales</taxon>
        <taxon>Asteraceae</taxon>
        <taxon>Asteroideae</taxon>
        <taxon>Anthemideae</taxon>
        <taxon>Anthemidinae</taxon>
        <taxon>Tanacetum</taxon>
    </lineage>
</organism>
<gene>
    <name evidence="1" type="ORF">Tco_1005751</name>
</gene>
<reference evidence="1" key="2">
    <citation type="submission" date="2022-01" db="EMBL/GenBank/DDBJ databases">
        <authorList>
            <person name="Yamashiro T."/>
            <person name="Shiraishi A."/>
            <person name="Satake H."/>
            <person name="Nakayama K."/>
        </authorList>
    </citation>
    <scope>NUCLEOTIDE SEQUENCE</scope>
</reference>
<evidence type="ECO:0000313" key="2">
    <source>
        <dbReference type="Proteomes" id="UP001151760"/>
    </source>
</evidence>
<dbReference type="EMBL" id="BQNB010017355">
    <property type="protein sequence ID" value="GJT62218.1"/>
    <property type="molecule type" value="Genomic_DNA"/>
</dbReference>
<evidence type="ECO:0000313" key="1">
    <source>
        <dbReference type="EMBL" id="GJT62218.1"/>
    </source>
</evidence>
<reference evidence="1" key="1">
    <citation type="journal article" date="2022" name="Int. J. Mol. Sci.">
        <title>Draft Genome of Tanacetum Coccineum: Genomic Comparison of Closely Related Tanacetum-Family Plants.</title>
        <authorList>
            <person name="Yamashiro T."/>
            <person name="Shiraishi A."/>
            <person name="Nakayama K."/>
            <person name="Satake H."/>
        </authorList>
    </citation>
    <scope>NUCLEOTIDE SEQUENCE</scope>
</reference>
<protein>
    <submittedName>
        <fullName evidence="1">Uncharacterized protein</fullName>
    </submittedName>
</protein>
<keyword evidence="2" id="KW-1185">Reference proteome</keyword>
<comment type="caution">
    <text evidence="1">The sequence shown here is derived from an EMBL/GenBank/DDBJ whole genome shotgun (WGS) entry which is preliminary data.</text>
</comment>
<sequence>MSMKGFDAIEIIRVLARQLITVAAMADGSYHGFRTMAVVTVKGLDKAEIVRILAGQLITVAAMADASSLSIVGLSWPHVP</sequence>
<dbReference type="Proteomes" id="UP001151760">
    <property type="component" value="Unassembled WGS sequence"/>
</dbReference>